<dbReference type="EMBL" id="JAQYXP010000006">
    <property type="protein sequence ID" value="MEN3238689.1"/>
    <property type="molecule type" value="Genomic_DNA"/>
</dbReference>
<evidence type="ECO:0000313" key="1">
    <source>
        <dbReference type="EMBL" id="MEN3238689.1"/>
    </source>
</evidence>
<dbReference type="RefSeq" id="WP_346013813.1">
    <property type="nucleotide sequence ID" value="NZ_JAQYXP010000006.1"/>
</dbReference>
<dbReference type="Proteomes" id="UP001407347">
    <property type="component" value="Unassembled WGS sequence"/>
</dbReference>
<organism evidence="1 2">
    <name type="scientific">Methylobacterium ajmalii</name>
    <dbReference type="NCBI Taxonomy" id="2738439"/>
    <lineage>
        <taxon>Bacteria</taxon>
        <taxon>Pseudomonadati</taxon>
        <taxon>Pseudomonadota</taxon>
        <taxon>Alphaproteobacteria</taxon>
        <taxon>Hyphomicrobiales</taxon>
        <taxon>Methylobacteriaceae</taxon>
        <taxon>Methylobacterium</taxon>
    </lineage>
</organism>
<protein>
    <submittedName>
        <fullName evidence="1">Uncharacterized protein</fullName>
    </submittedName>
</protein>
<accession>A0ABV0A7Q0</accession>
<reference evidence="1 2" key="1">
    <citation type="journal article" date="2023" name="PLoS ONE">
        <title>Complete genome assembly of Hawai'i environmental nontuberculous mycobacteria reveals unexpected co-isolation with methylobacteria.</title>
        <authorList>
            <person name="Hendrix J."/>
            <person name="Epperson L.E."/>
            <person name="Tong E.I."/>
            <person name="Chan Y.L."/>
            <person name="Hasan N.A."/>
            <person name="Dawrs S.N."/>
            <person name="Norton G.J."/>
            <person name="Virdi R."/>
            <person name="Crooks J.L."/>
            <person name="Chan E.D."/>
            <person name="Honda J.R."/>
            <person name="Strong M."/>
        </authorList>
    </citation>
    <scope>NUCLEOTIDE SEQUENCE [LARGE SCALE GENOMIC DNA]</scope>
    <source>
        <strain evidence="1 2">NJH_HI04-1</strain>
    </source>
</reference>
<keyword evidence="2" id="KW-1185">Reference proteome</keyword>
<sequence>MTTENDAFALNEGVDLIAVRKIMDGYLNELKKLGAITDIKVEADPNDPTMIWITVPQPPMLHLKVVLLPRQTLDL</sequence>
<comment type="caution">
    <text evidence="1">The sequence shown here is derived from an EMBL/GenBank/DDBJ whole genome shotgun (WGS) entry which is preliminary data.</text>
</comment>
<proteinExistence type="predicted"/>
<name>A0ABV0A7Q0_9HYPH</name>
<gene>
    <name evidence="1" type="ORF">PUR29_35210</name>
</gene>
<evidence type="ECO:0000313" key="2">
    <source>
        <dbReference type="Proteomes" id="UP001407347"/>
    </source>
</evidence>